<feature type="region of interest" description="Disordered" evidence="1">
    <location>
        <begin position="76"/>
        <end position="184"/>
    </location>
</feature>
<feature type="compositionally biased region" description="Acidic residues" evidence="1">
    <location>
        <begin position="149"/>
        <end position="165"/>
    </location>
</feature>
<evidence type="ECO:0000256" key="1">
    <source>
        <dbReference type="SAM" id="MobiDB-lite"/>
    </source>
</evidence>
<dbReference type="AlphaFoldDB" id="A0A834P3X3"/>
<organism evidence="2 3">
    <name type="scientific">Vespula pensylvanica</name>
    <name type="common">Western yellow jacket</name>
    <name type="synonym">Wasp</name>
    <dbReference type="NCBI Taxonomy" id="30213"/>
    <lineage>
        <taxon>Eukaryota</taxon>
        <taxon>Metazoa</taxon>
        <taxon>Ecdysozoa</taxon>
        <taxon>Arthropoda</taxon>
        <taxon>Hexapoda</taxon>
        <taxon>Insecta</taxon>
        <taxon>Pterygota</taxon>
        <taxon>Neoptera</taxon>
        <taxon>Endopterygota</taxon>
        <taxon>Hymenoptera</taxon>
        <taxon>Apocrita</taxon>
        <taxon>Aculeata</taxon>
        <taxon>Vespoidea</taxon>
        <taxon>Vespidae</taxon>
        <taxon>Vespinae</taxon>
        <taxon>Vespula</taxon>
    </lineage>
</organism>
<protein>
    <submittedName>
        <fullName evidence="2">Uncharacterized protein</fullName>
    </submittedName>
</protein>
<keyword evidence="3" id="KW-1185">Reference proteome</keyword>
<name>A0A834P3X3_VESPE</name>
<gene>
    <name evidence="2" type="ORF">H0235_006908</name>
</gene>
<accession>A0A834P3X3</accession>
<feature type="compositionally biased region" description="Basic and acidic residues" evidence="1">
    <location>
        <begin position="173"/>
        <end position="184"/>
    </location>
</feature>
<dbReference type="EMBL" id="JACSDY010000005">
    <property type="protein sequence ID" value="KAF7427214.1"/>
    <property type="molecule type" value="Genomic_DNA"/>
</dbReference>
<dbReference type="Proteomes" id="UP000600918">
    <property type="component" value="Unassembled WGS sequence"/>
</dbReference>
<feature type="compositionally biased region" description="Low complexity" evidence="1">
    <location>
        <begin position="80"/>
        <end position="118"/>
    </location>
</feature>
<sequence length="184" mass="20606">MKLDESRNRMRYSIDLIPYMSVNLRQIFISKYRLYSLDEMLKIKNISESRIEGHFRTVEISHGLVCQQQPVGSQAVLGASNTSSSSSNSNSNSNSSQPVRQSADSQSALAKQAKSKSAPNQVKTSRIGRARKGSRNICQKTEKGRENGNNDDDDDNDNDDDDTTNDDSLSLKIIRDNEKDTEKK</sequence>
<evidence type="ECO:0000313" key="3">
    <source>
        <dbReference type="Proteomes" id="UP000600918"/>
    </source>
</evidence>
<proteinExistence type="predicted"/>
<reference evidence="2" key="1">
    <citation type="journal article" date="2020" name="G3 (Bethesda)">
        <title>High-Quality Assemblies for Three Invasive Social Wasps from the &lt;i&gt;Vespula&lt;/i&gt; Genus.</title>
        <authorList>
            <person name="Harrop T.W.R."/>
            <person name="Guhlin J."/>
            <person name="McLaughlin G.M."/>
            <person name="Permina E."/>
            <person name="Stockwell P."/>
            <person name="Gilligan J."/>
            <person name="Le Lec M.F."/>
            <person name="Gruber M.A.M."/>
            <person name="Quinn O."/>
            <person name="Lovegrove M."/>
            <person name="Duncan E.J."/>
            <person name="Remnant E.J."/>
            <person name="Van Eeckhoven J."/>
            <person name="Graham B."/>
            <person name="Knapp R.A."/>
            <person name="Langford K.W."/>
            <person name="Kronenberg Z."/>
            <person name="Press M.O."/>
            <person name="Eacker S.M."/>
            <person name="Wilson-Rankin E.E."/>
            <person name="Purcell J."/>
            <person name="Lester P.J."/>
            <person name="Dearden P.K."/>
        </authorList>
    </citation>
    <scope>NUCLEOTIDE SEQUENCE</scope>
    <source>
        <strain evidence="2">Volc-1</strain>
    </source>
</reference>
<evidence type="ECO:0000313" key="2">
    <source>
        <dbReference type="EMBL" id="KAF7427214.1"/>
    </source>
</evidence>
<comment type="caution">
    <text evidence="2">The sequence shown here is derived from an EMBL/GenBank/DDBJ whole genome shotgun (WGS) entry which is preliminary data.</text>
</comment>